<name>A0AAV2P860_9HYME</name>
<evidence type="ECO:0000259" key="14">
    <source>
        <dbReference type="Pfam" id="PF10613"/>
    </source>
</evidence>
<evidence type="ECO:0000256" key="5">
    <source>
        <dbReference type="ARBA" id="ARBA00022989"/>
    </source>
</evidence>
<keyword evidence="13" id="KW-0732">Signal</keyword>
<protein>
    <recommendedName>
        <fullName evidence="14">Ionotropic glutamate receptor L-glutamate and glycine-binding domain-containing protein</fullName>
    </recommendedName>
</protein>
<dbReference type="GO" id="GO:0005886">
    <property type="term" value="C:plasma membrane"/>
    <property type="evidence" value="ECO:0007669"/>
    <property type="project" value="UniProtKB-SubCell"/>
</dbReference>
<proteinExistence type="predicted"/>
<dbReference type="InterPro" id="IPR052192">
    <property type="entry name" value="Insect_Ionotropic_Sensory_Rcpt"/>
</dbReference>
<evidence type="ECO:0000256" key="1">
    <source>
        <dbReference type="ARBA" id="ARBA00004651"/>
    </source>
</evidence>
<keyword evidence="3" id="KW-1003">Cell membrane</keyword>
<evidence type="ECO:0000256" key="3">
    <source>
        <dbReference type="ARBA" id="ARBA00022475"/>
    </source>
</evidence>
<dbReference type="SUPFAM" id="SSF53850">
    <property type="entry name" value="Periplasmic binding protein-like II"/>
    <property type="match status" value="1"/>
</dbReference>
<evidence type="ECO:0000256" key="10">
    <source>
        <dbReference type="ARBA" id="ARBA00023286"/>
    </source>
</evidence>
<evidence type="ECO:0000256" key="9">
    <source>
        <dbReference type="ARBA" id="ARBA00023180"/>
    </source>
</evidence>
<dbReference type="Gene3D" id="1.10.287.70">
    <property type="match status" value="1"/>
</dbReference>
<dbReference type="Gene3D" id="3.40.190.10">
    <property type="entry name" value="Periplasmic binding protein-like II"/>
    <property type="match status" value="1"/>
</dbReference>
<dbReference type="PANTHER" id="PTHR42643:SF24">
    <property type="entry name" value="IONOTROPIC RECEPTOR 60A"/>
    <property type="match status" value="1"/>
</dbReference>
<feature type="signal peptide" evidence="13">
    <location>
        <begin position="1"/>
        <end position="19"/>
    </location>
</feature>
<keyword evidence="10" id="KW-1071">Ligand-gated ion channel</keyword>
<evidence type="ECO:0000256" key="2">
    <source>
        <dbReference type="ARBA" id="ARBA00022448"/>
    </source>
</evidence>
<accession>A0AAV2P860</accession>
<keyword evidence="7 12" id="KW-0472">Membrane</keyword>
<feature type="chain" id="PRO_5043595536" description="Ionotropic glutamate receptor L-glutamate and glycine-binding domain-containing protein" evidence="13">
    <location>
        <begin position="20"/>
        <end position="676"/>
    </location>
</feature>
<evidence type="ECO:0000256" key="12">
    <source>
        <dbReference type="SAM" id="Phobius"/>
    </source>
</evidence>
<keyword evidence="2" id="KW-0813">Transport</keyword>
<evidence type="ECO:0000256" key="4">
    <source>
        <dbReference type="ARBA" id="ARBA00022692"/>
    </source>
</evidence>
<keyword evidence="9" id="KW-0325">Glycoprotein</keyword>
<dbReference type="EMBL" id="OZ034831">
    <property type="protein sequence ID" value="CAL1688199.1"/>
    <property type="molecule type" value="Genomic_DNA"/>
</dbReference>
<keyword evidence="11" id="KW-0407">Ion channel</keyword>
<evidence type="ECO:0000256" key="6">
    <source>
        <dbReference type="ARBA" id="ARBA00023065"/>
    </source>
</evidence>
<evidence type="ECO:0000256" key="11">
    <source>
        <dbReference type="ARBA" id="ARBA00023303"/>
    </source>
</evidence>
<feature type="domain" description="Ionotropic glutamate receptor L-glutamate and glycine-binding" evidence="14">
    <location>
        <begin position="218"/>
        <end position="310"/>
    </location>
</feature>
<dbReference type="Pfam" id="PF10613">
    <property type="entry name" value="Lig_chan-Glu_bd"/>
    <property type="match status" value="1"/>
</dbReference>
<dbReference type="AlphaFoldDB" id="A0AAV2P860"/>
<keyword evidence="4 12" id="KW-0812">Transmembrane</keyword>
<keyword evidence="16" id="KW-1185">Reference proteome</keyword>
<gene>
    <name evidence="15" type="ORF">LPLAT_LOCUS13315</name>
</gene>
<evidence type="ECO:0000313" key="15">
    <source>
        <dbReference type="EMBL" id="CAL1688199.1"/>
    </source>
</evidence>
<evidence type="ECO:0000313" key="16">
    <source>
        <dbReference type="Proteomes" id="UP001497644"/>
    </source>
</evidence>
<keyword evidence="6" id="KW-0406">Ion transport</keyword>
<dbReference type="GO" id="GO:0015276">
    <property type="term" value="F:ligand-gated monoatomic ion channel activity"/>
    <property type="evidence" value="ECO:0007669"/>
    <property type="project" value="InterPro"/>
</dbReference>
<dbReference type="Proteomes" id="UP001497644">
    <property type="component" value="Chromosome 8"/>
</dbReference>
<sequence length="676" mass="78959">MKVNSMFGILSFIITLVLAGKKNIMKTSQVESWITTDNFTTLVKKSFFYSTCCNIFLSESIHDEEVLFRQFLNIYPYEYLLRQKMYECQSYFLLGPTDDEIEKDMQKIPLSISTTEILIIVDGELKNDSKLFNVSLYENSNANIVSRSGIWTLSKNYLKPRFFLNVNSYEDLMSEFSIINLRGRELQVCTFYQPPVSYLNRTIKKIINGIEEEVFLADNDAEKDGIEVKIFLLIAEKLNFTWTLRKPQGTYRYGRRVNDTYWRGGVIQLIMEKKIDLAFGSIWLTPNHSNFVNMSEPWYQMFMHFLVPRPQPITNFWALTRPFPIECWLLLIILLIVMSIYMCTRARVDPKFPKRFRSIICTITELIGRLLGTWVPRNTANARFELHLWQTAGVVLVTAYCSSLAARLASSEYENRIDTMYQFIEANLTWGRKGPEPNYYDYFDMDDPYSSQLPTRYVSIKDDEMTHRFIKKGNYALIGKIIGSIFFPEDTISNEDLKNYRVMKQMVGNYYSSFAVQPWLLRPIDTIISWLRESGITYFHLGDVIRRRANFNLREVLKEYDNLEKHARVLGLTPLGAGFTALIVGLLTSTIVFFYELKQAAGSRSIREVFREIQKRREGYELSAYKRKCRKEIELMKHSSSNKSFDLSVIKSAGYIVNTESAQKSRDKISHNLHHY</sequence>
<keyword evidence="8" id="KW-0675">Receptor</keyword>
<dbReference type="InterPro" id="IPR019594">
    <property type="entry name" value="Glu/Gly-bd"/>
</dbReference>
<dbReference type="PANTHER" id="PTHR42643">
    <property type="entry name" value="IONOTROPIC RECEPTOR 20A-RELATED"/>
    <property type="match status" value="1"/>
</dbReference>
<evidence type="ECO:0000256" key="7">
    <source>
        <dbReference type="ARBA" id="ARBA00023136"/>
    </source>
</evidence>
<evidence type="ECO:0000256" key="13">
    <source>
        <dbReference type="SAM" id="SignalP"/>
    </source>
</evidence>
<comment type="subcellular location">
    <subcellularLocation>
        <location evidence="1">Cell membrane</location>
        <topology evidence="1">Multi-pass membrane protein</topology>
    </subcellularLocation>
</comment>
<feature type="transmembrane region" description="Helical" evidence="12">
    <location>
        <begin position="575"/>
        <end position="595"/>
    </location>
</feature>
<keyword evidence="5 12" id="KW-1133">Transmembrane helix</keyword>
<organism evidence="15 16">
    <name type="scientific">Lasius platythorax</name>
    <dbReference type="NCBI Taxonomy" id="488582"/>
    <lineage>
        <taxon>Eukaryota</taxon>
        <taxon>Metazoa</taxon>
        <taxon>Ecdysozoa</taxon>
        <taxon>Arthropoda</taxon>
        <taxon>Hexapoda</taxon>
        <taxon>Insecta</taxon>
        <taxon>Pterygota</taxon>
        <taxon>Neoptera</taxon>
        <taxon>Endopterygota</taxon>
        <taxon>Hymenoptera</taxon>
        <taxon>Apocrita</taxon>
        <taxon>Aculeata</taxon>
        <taxon>Formicoidea</taxon>
        <taxon>Formicidae</taxon>
        <taxon>Formicinae</taxon>
        <taxon>Lasius</taxon>
        <taxon>Lasius</taxon>
    </lineage>
</organism>
<evidence type="ECO:0000256" key="8">
    <source>
        <dbReference type="ARBA" id="ARBA00023170"/>
    </source>
</evidence>
<reference evidence="15" key="1">
    <citation type="submission" date="2024-04" db="EMBL/GenBank/DDBJ databases">
        <authorList>
            <consortium name="Molecular Ecology Group"/>
        </authorList>
    </citation>
    <scope>NUCLEOTIDE SEQUENCE</scope>
</reference>